<name>A0A4S4M3U0_9AGAM</name>
<dbReference type="GO" id="GO:0016020">
    <property type="term" value="C:membrane"/>
    <property type="evidence" value="ECO:0007669"/>
    <property type="project" value="InterPro"/>
</dbReference>
<feature type="compositionally biased region" description="Basic and acidic residues" evidence="5">
    <location>
        <begin position="168"/>
        <end position="180"/>
    </location>
</feature>
<feature type="compositionally biased region" description="Basic and acidic residues" evidence="5">
    <location>
        <begin position="106"/>
        <end position="160"/>
    </location>
</feature>
<proteinExistence type="inferred from homology"/>
<dbReference type="PANTHER" id="PTHR32341">
    <property type="entry name" value="INTERFERON-INDUCIBLE GTPASE"/>
    <property type="match status" value="1"/>
</dbReference>
<dbReference type="InterPro" id="IPR051515">
    <property type="entry name" value="IRG"/>
</dbReference>
<evidence type="ECO:0000256" key="3">
    <source>
        <dbReference type="ARBA" id="ARBA00022801"/>
    </source>
</evidence>
<dbReference type="OrthoDB" id="422720at2759"/>
<dbReference type="GO" id="GO:0005525">
    <property type="term" value="F:GTP binding"/>
    <property type="evidence" value="ECO:0007669"/>
    <property type="project" value="UniProtKB-KW"/>
</dbReference>
<organism evidence="8 9">
    <name type="scientific">Bondarzewia mesenterica</name>
    <dbReference type="NCBI Taxonomy" id="1095465"/>
    <lineage>
        <taxon>Eukaryota</taxon>
        <taxon>Fungi</taxon>
        <taxon>Dikarya</taxon>
        <taxon>Basidiomycota</taxon>
        <taxon>Agaricomycotina</taxon>
        <taxon>Agaricomycetes</taxon>
        <taxon>Russulales</taxon>
        <taxon>Bondarzewiaceae</taxon>
        <taxon>Bondarzewia</taxon>
    </lineage>
</organism>
<evidence type="ECO:0000256" key="2">
    <source>
        <dbReference type="ARBA" id="ARBA00022741"/>
    </source>
</evidence>
<feature type="domain" description="IRG-type G" evidence="7">
    <location>
        <begin position="213"/>
        <end position="420"/>
    </location>
</feature>
<comment type="caution">
    <text evidence="8">The sequence shown here is derived from an EMBL/GenBank/DDBJ whole genome shotgun (WGS) entry which is preliminary data.</text>
</comment>
<protein>
    <recommendedName>
        <fullName evidence="7">IRG-type G domain-containing protein</fullName>
    </recommendedName>
</protein>
<evidence type="ECO:0000256" key="5">
    <source>
        <dbReference type="SAM" id="MobiDB-lite"/>
    </source>
</evidence>
<dbReference type="EMBL" id="SGPL01000040">
    <property type="protein sequence ID" value="THH19615.1"/>
    <property type="molecule type" value="Genomic_DNA"/>
</dbReference>
<dbReference type="AlphaFoldDB" id="A0A4S4M3U0"/>
<reference evidence="8 9" key="1">
    <citation type="submission" date="2019-02" db="EMBL/GenBank/DDBJ databases">
        <title>Genome sequencing of the rare red list fungi Bondarzewia mesenterica.</title>
        <authorList>
            <person name="Buettner E."/>
            <person name="Kellner H."/>
        </authorList>
    </citation>
    <scope>NUCLEOTIDE SEQUENCE [LARGE SCALE GENOMIC DNA]</scope>
    <source>
        <strain evidence="8 9">DSM 108281</strain>
    </source>
</reference>
<dbReference type="Proteomes" id="UP000310158">
    <property type="component" value="Unassembled WGS sequence"/>
</dbReference>
<sequence>MLIQHLDRQCGLMMFACVNLGHDSLLFETSMGAVVSVAIPAITGLVLGITGLIRSIRSSGVASNPVMDELEKRATEAEEARLKAEEEHRQAEEARRMAEEQASQAEEQRRRAEEASRQAEDAMRRAEESKRQAEEQKKTAEEEKRKAEEEEGRAKVDQKAAEAAAAAADRRAKDEEAARKEAERKLREGIQPIIWPSLKEIASVKKRLQYKEGIFHFAIAGVAGSGKSSLINAFRGVRNNARGACPTGIVETTSVITRYADLNSSNPFVWYDVPGAGTLKIPDWEYFNAQGLYVFDCIIVLFDNRFTATDVAILKNCARFNIPSYIVRSKSNQHILNIETDMGYEDEDDEEKRRVISATARTNFITETRQSVERNLLEAKLPQQKVYIVSKDALLMAINERTPKDPIDEFELLHDLLSEASARRSRARPSKPTRK</sequence>
<dbReference type="PANTHER" id="PTHR32341:SF10">
    <property type="entry name" value="INTERFERON-INDUCIBLE GTPASE 5"/>
    <property type="match status" value="1"/>
</dbReference>
<keyword evidence="6" id="KW-0812">Transmembrane</keyword>
<evidence type="ECO:0000313" key="9">
    <source>
        <dbReference type="Proteomes" id="UP000310158"/>
    </source>
</evidence>
<keyword evidence="9" id="KW-1185">Reference proteome</keyword>
<dbReference type="InterPro" id="IPR007743">
    <property type="entry name" value="Immunity-related_GTPase-like"/>
</dbReference>
<comment type="similarity">
    <text evidence="1">Belongs to the TRAFAC class dynamin-like GTPase superfamily. IRG family.</text>
</comment>
<dbReference type="GO" id="GO:0016787">
    <property type="term" value="F:hydrolase activity"/>
    <property type="evidence" value="ECO:0007669"/>
    <property type="project" value="UniProtKB-KW"/>
</dbReference>
<feature type="compositionally biased region" description="Basic and acidic residues" evidence="5">
    <location>
        <begin position="72"/>
        <end position="99"/>
    </location>
</feature>
<feature type="region of interest" description="Disordered" evidence="5">
    <location>
        <begin position="72"/>
        <end position="180"/>
    </location>
</feature>
<dbReference type="InterPro" id="IPR027417">
    <property type="entry name" value="P-loop_NTPase"/>
</dbReference>
<keyword evidence="6" id="KW-0472">Membrane</keyword>
<evidence type="ECO:0000256" key="1">
    <source>
        <dbReference type="ARBA" id="ARBA00005429"/>
    </source>
</evidence>
<keyword evidence="4" id="KW-0342">GTP-binding</keyword>
<keyword evidence="6" id="KW-1133">Transmembrane helix</keyword>
<dbReference type="SUPFAM" id="SSF52540">
    <property type="entry name" value="P-loop containing nucleoside triphosphate hydrolases"/>
    <property type="match status" value="1"/>
</dbReference>
<feature type="transmembrane region" description="Helical" evidence="6">
    <location>
        <begin position="31"/>
        <end position="53"/>
    </location>
</feature>
<evidence type="ECO:0000256" key="4">
    <source>
        <dbReference type="ARBA" id="ARBA00023134"/>
    </source>
</evidence>
<dbReference type="PROSITE" id="PS51716">
    <property type="entry name" value="G_IRG"/>
    <property type="match status" value="1"/>
</dbReference>
<dbReference type="Pfam" id="PF05049">
    <property type="entry name" value="IIGP"/>
    <property type="match status" value="1"/>
</dbReference>
<accession>A0A4S4M3U0</accession>
<keyword evidence="2" id="KW-0547">Nucleotide-binding</keyword>
<dbReference type="Gene3D" id="3.40.50.300">
    <property type="entry name" value="P-loop containing nucleotide triphosphate hydrolases"/>
    <property type="match status" value="1"/>
</dbReference>
<dbReference type="InterPro" id="IPR030385">
    <property type="entry name" value="G_IRG_dom"/>
</dbReference>
<evidence type="ECO:0000259" key="7">
    <source>
        <dbReference type="PROSITE" id="PS51716"/>
    </source>
</evidence>
<evidence type="ECO:0000256" key="6">
    <source>
        <dbReference type="SAM" id="Phobius"/>
    </source>
</evidence>
<evidence type="ECO:0000313" key="8">
    <source>
        <dbReference type="EMBL" id="THH19615.1"/>
    </source>
</evidence>
<gene>
    <name evidence="8" type="ORF">EW146_g1578</name>
</gene>
<keyword evidence="3" id="KW-0378">Hydrolase</keyword>